<organism evidence="2 3">
    <name type="scientific">Fundidesulfovibrio magnetotacticus</name>
    <dbReference type="NCBI Taxonomy" id="2730080"/>
    <lineage>
        <taxon>Bacteria</taxon>
        <taxon>Pseudomonadati</taxon>
        <taxon>Thermodesulfobacteriota</taxon>
        <taxon>Desulfovibrionia</taxon>
        <taxon>Desulfovibrionales</taxon>
        <taxon>Desulfovibrionaceae</taxon>
        <taxon>Fundidesulfovibrio</taxon>
    </lineage>
</organism>
<keyword evidence="3" id="KW-1185">Reference proteome</keyword>
<evidence type="ECO:0000313" key="3">
    <source>
        <dbReference type="Proteomes" id="UP000494245"/>
    </source>
</evidence>
<accession>A0A6V8LSE0</accession>
<feature type="domain" description="Cupin type-2" evidence="1">
    <location>
        <begin position="26"/>
        <end position="96"/>
    </location>
</feature>
<dbReference type="SUPFAM" id="SSF51182">
    <property type="entry name" value="RmlC-like cupins"/>
    <property type="match status" value="1"/>
</dbReference>
<dbReference type="Pfam" id="PF07883">
    <property type="entry name" value="Cupin_2"/>
    <property type="match status" value="1"/>
</dbReference>
<protein>
    <recommendedName>
        <fullName evidence="1">Cupin type-2 domain-containing protein</fullName>
    </recommendedName>
</protein>
<dbReference type="RefSeq" id="WP_173081619.1">
    <property type="nucleotide sequence ID" value="NZ_BLTE01000002.1"/>
</dbReference>
<reference evidence="2 3" key="2">
    <citation type="submission" date="2020-05" db="EMBL/GenBank/DDBJ databases">
        <title>Draft genome sequence of Desulfovibrio sp. strainFSS-1.</title>
        <authorList>
            <person name="Shimoshige H."/>
            <person name="Kobayashi H."/>
            <person name="Maekawa T."/>
        </authorList>
    </citation>
    <scope>NUCLEOTIDE SEQUENCE [LARGE SCALE GENOMIC DNA]</scope>
    <source>
        <strain evidence="2 3">SIID29052-01</strain>
    </source>
</reference>
<comment type="caution">
    <text evidence="2">The sequence shown here is derived from an EMBL/GenBank/DDBJ whole genome shotgun (WGS) entry which is preliminary data.</text>
</comment>
<dbReference type="Gene3D" id="2.60.120.10">
    <property type="entry name" value="Jelly Rolls"/>
    <property type="match status" value="1"/>
</dbReference>
<proteinExistence type="predicted"/>
<dbReference type="InterPro" id="IPR013096">
    <property type="entry name" value="Cupin_2"/>
</dbReference>
<evidence type="ECO:0000313" key="2">
    <source>
        <dbReference type="EMBL" id="GFK93019.1"/>
    </source>
</evidence>
<evidence type="ECO:0000259" key="1">
    <source>
        <dbReference type="Pfam" id="PF07883"/>
    </source>
</evidence>
<name>A0A6V8LSE0_9BACT</name>
<dbReference type="AlphaFoldDB" id="A0A6V8LSE0"/>
<reference evidence="2 3" key="1">
    <citation type="submission" date="2020-04" db="EMBL/GenBank/DDBJ databases">
        <authorList>
            <consortium name="Desulfovibrio sp. FSS-1 genome sequencing consortium"/>
            <person name="Shimoshige H."/>
            <person name="Kobayashi H."/>
            <person name="Maekawa T."/>
        </authorList>
    </citation>
    <scope>NUCLEOTIDE SEQUENCE [LARGE SCALE GENOMIC DNA]</scope>
    <source>
        <strain evidence="2 3">SIID29052-01</strain>
    </source>
</reference>
<dbReference type="InterPro" id="IPR014710">
    <property type="entry name" value="RmlC-like_jellyroll"/>
</dbReference>
<sequence length="111" mass="12159">MPDPKPAYAIADKLVVAQGKDVRATLMTFEFGQEIPWHSHTHVTDSSFCLEGAVEIAFRGPDETRVLGCGEWLQATVGRAHRVRCLGPGPCRVLLVQGVGEYDFVPQPQTP</sequence>
<gene>
    <name evidence="2" type="ORF">NNJEOMEG_00848</name>
</gene>
<dbReference type="InterPro" id="IPR011051">
    <property type="entry name" value="RmlC_Cupin_sf"/>
</dbReference>
<dbReference type="EMBL" id="BLTE01000002">
    <property type="protein sequence ID" value="GFK93019.1"/>
    <property type="molecule type" value="Genomic_DNA"/>
</dbReference>
<dbReference type="Proteomes" id="UP000494245">
    <property type="component" value="Unassembled WGS sequence"/>
</dbReference>